<reference evidence="4" key="1">
    <citation type="journal article" date="2014" name="Fish Shellfish Immunol.">
        <title>Impairment of the immune system in GH-overexpressing transgenic zebrafish (Danio rerio).</title>
        <authorList>
            <person name="Batista C.R."/>
            <person name="Figueiredo M.A."/>
            <person name="Almeida D.V."/>
            <person name="Romano L.A."/>
            <person name="Marins L.F."/>
        </authorList>
    </citation>
    <scope>NUCLEOTIDE SEQUENCE</scope>
    <source>
        <strain evidence="4">Tuebingen</strain>
    </source>
</reference>
<dbReference type="SMART" id="SM00409">
    <property type="entry name" value="IG"/>
    <property type="match status" value="5"/>
</dbReference>
<dbReference type="FunFam" id="2.60.40.10:FF:003361">
    <property type="match status" value="1"/>
</dbReference>
<reference evidence="4" key="7">
    <citation type="journal article" date="2018" name="Dis. Model. Mech.">
        <title>Identification of protective postexposure mycobacterial vaccine antigens using an immunosuppression-based reactivation model in the zebrafish.</title>
        <authorList>
            <person name="Myllymaki H."/>
            <person name="Niskanen M."/>
            <person name="Luukinen H."/>
            <person name="Parikka M."/>
            <person name="Ramet M."/>
        </authorList>
    </citation>
    <scope>NUCLEOTIDE SEQUENCE</scope>
    <source>
        <strain evidence="4">Tuebingen</strain>
    </source>
</reference>
<gene>
    <name evidence="4 5" type="primary">cd4-2.2</name>
    <name evidence="4" type="synonym">CD4-2</name>
    <name evidence="4" type="synonym">cd4-2.1</name>
    <name evidence="4" type="synonym">CD4L-2</name>
    <name evidence="4" type="synonym">cd4rel1</name>
    <name evidence="4" type="synonym">cd4rel2</name>
    <name evidence="4" type="synonym">si:ch73-296e2.2</name>
</gene>
<dbReference type="AlphaFoldDB" id="A0AB13A7G2"/>
<evidence type="ECO:0000313" key="5">
    <source>
        <dbReference type="ZFIN" id="ZDB-GENE-100922-127"/>
    </source>
</evidence>
<dbReference type="Pfam" id="PF13927">
    <property type="entry name" value="Ig_3"/>
    <property type="match status" value="2"/>
</dbReference>
<accession>A0AB13A7G2</accession>
<dbReference type="InterPro" id="IPR003599">
    <property type="entry name" value="Ig_sub"/>
</dbReference>
<dbReference type="SMART" id="SM00408">
    <property type="entry name" value="IGc2"/>
    <property type="match status" value="4"/>
</dbReference>
<feature type="domain" description="Ig-like" evidence="2">
    <location>
        <begin position="104"/>
        <end position="203"/>
    </location>
</feature>
<reference evidence="4" key="10">
    <citation type="journal article" date="2022" name="Infect. Immun.">
        <title>Neutrophil-Associated Responses to Vibrio cholerae Infection in a Natural Host Model.</title>
        <authorList>
            <person name="Farr D."/>
            <person name="Nag D."/>
            <person name="Chazin W.J."/>
            <person name="Harrison S."/>
            <person name="Thummel R."/>
            <person name="Luo X."/>
            <person name="Raychaudhuri S."/>
            <person name="Withey J.H."/>
        </authorList>
    </citation>
    <scope>NUCLEOTIDE SEQUENCE</scope>
    <source>
        <strain evidence="4">Tuebingen</strain>
    </source>
</reference>
<dbReference type="Proteomes" id="UP000000437">
    <property type="component" value="Chromosome 16"/>
</dbReference>
<dbReference type="AGR" id="ZFIN:ZDB-GENE-100922-127"/>
<dbReference type="InterPro" id="IPR007110">
    <property type="entry name" value="Ig-like_dom"/>
</dbReference>
<sequence precursor="true">MRRSMNMKLVNRIQNLHPNDMSTCKMLFLLILALSVSSGVCDVPHKEAGKEVYLQCGAPPNSDIEWRLNGNLLISIRGKTGLRRKGSGHTADKVNLYGDTLNVPRLEPRDSGVYSCTQSGKQYTLHVVSVFVKPGPVLIQSSDVELHCNIEGDPNTEVEWLRPPNDQVHDAKHQKINLKSVSSSDEGKWTCKVEDLKLSVTLTVVANHQINNVEVSEGDDIELPCFLPRPVSQSVLGGEWKADHLPTVPFPTLKNTADEGLHWDGVNSSVVKYNIERLSTNFNVTLINVQSSFAGKFVCEVEFEHGGKLTAVTNLMVLAETTDKTDLHALCVSPGVCEVLLYQGVGKEVSLQCGASSNSDIEWRLNGNLLISIRGKTGLRRKGSGHTADKVNLYGDTLKVPRLEPRDSGVYSCTQSGKQYTLHVVSVFVKPGPVLIQSSDVELHCNIEGDPNTEVEWLRPPNDQVHDAKHQVIHLKSVTLNDGGKWTCVVNDFKFSVTLTVVGGGPLVLNQIHSV</sequence>
<dbReference type="InterPro" id="IPR003598">
    <property type="entry name" value="Ig_sub2"/>
</dbReference>
<proteinExistence type="predicted"/>
<dbReference type="PANTHER" id="PTHR11422:SF6">
    <property type="entry name" value="HEMICENTIN-1 ISOFORM X1"/>
    <property type="match status" value="1"/>
</dbReference>
<keyword evidence="3" id="KW-1185">Reference proteome</keyword>
<dbReference type="FunFam" id="2.60.40.10:FF:002362">
    <property type="entry name" value="CD4-like protein 2"/>
    <property type="match status" value="1"/>
</dbReference>
<feature type="signal peptide" evidence="1 4">
    <location>
        <begin position="1"/>
        <end position="38"/>
    </location>
</feature>
<dbReference type="FunFam" id="2.60.40.10:FF:002349">
    <property type="entry name" value="CD4-2 molecule, tandem duplicate 2"/>
    <property type="match status" value="2"/>
</dbReference>
<dbReference type="CDD" id="cd00096">
    <property type="entry name" value="Ig"/>
    <property type="match status" value="2"/>
</dbReference>
<reference evidence="4" key="3">
    <citation type="journal article" date="2015" name="Zebrafish">
        <title>Use of Poly(I:C) Stabilized with Chitosan As a Vaccine-Adjuvant Against Viral Hemorrhagic Septicemia Virus Infection in Zebrafish.</title>
        <authorList>
            <person name="Kavaliauskis A."/>
            <person name="Arnemo M."/>
            <person name="Kim S.H."/>
            <person name="Ulanova L."/>
            <person name="Speth M."/>
            <person name="Novoa B."/>
            <person name="Dios S."/>
            <person name="Evensen O."/>
            <person name="Griffiths G.W."/>
            <person name="Gjoen T."/>
        </authorList>
    </citation>
    <scope>NUCLEOTIDE SEQUENCE</scope>
    <source>
        <strain evidence="4">Tuebingen</strain>
    </source>
</reference>
<dbReference type="PANTHER" id="PTHR11422">
    <property type="entry name" value="T-CELL SURFACE GLYCOPROTEIN CD4"/>
    <property type="match status" value="1"/>
</dbReference>
<dbReference type="KEGG" id="dre:100334281"/>
<feature type="domain" description="Ig-like" evidence="2">
    <location>
        <begin position="401"/>
        <end position="500"/>
    </location>
</feature>
<feature type="chain" id="PRO_5043058365" evidence="1 4">
    <location>
        <begin position="39"/>
        <end position="515"/>
    </location>
</feature>
<keyword evidence="1 4" id="KW-0732">Signal</keyword>
<dbReference type="CTD" id="100334281"/>
<dbReference type="InterPro" id="IPR036179">
    <property type="entry name" value="Ig-like_dom_sf"/>
</dbReference>
<reference evidence="4" key="6">
    <citation type="journal article" date="2017" name="Dev. Cell">
        <title>Zebrafish Regulatory T Cells Mediate Organ-Specific Regenerative Programs.</title>
        <authorList>
            <person name="Hui S.P."/>
            <person name="Sheng D.Z."/>
            <person name="Sugimoto K."/>
            <person name="Gonzalez-Rajal A."/>
            <person name="Nakagawa S."/>
            <person name="Hesselson D."/>
            <person name="Kikuchi K."/>
        </authorList>
    </citation>
    <scope>NUCLEOTIDE SEQUENCE</scope>
    <source>
        <strain evidence="4">Tuebingen</strain>
    </source>
</reference>
<reference evidence="4" key="5">
    <citation type="journal article" date="2016" name="J. Immunol.">
        <title>CD4-Transgenic Zebrafish Reveal Tissue-Resident Th2- and Regulatory T Cell-like Populations and Diverse Mononuclear Phagocytes.</title>
        <authorList>
            <person name="Dee C.T."/>
            <person name="Nagaraju R.T."/>
            <person name="Athanasiadis E.I."/>
            <person name="Gray C."/>
            <person name="Fernandez Del Ama L."/>
            <person name="Johnston S.A."/>
            <person name="Secombes C.J."/>
            <person name="Cvejic A."/>
            <person name="Hurlstone A.F."/>
        </authorList>
    </citation>
    <scope>NUCLEOTIDE SEQUENCE</scope>
    <source>
        <strain evidence="4">Tuebingen</strain>
    </source>
</reference>
<evidence type="ECO:0000259" key="2">
    <source>
        <dbReference type="PROSITE" id="PS50835"/>
    </source>
</evidence>
<dbReference type="ZFIN" id="ZDB-GENE-100922-127">
    <property type="gene designation" value="cd4-2.2"/>
</dbReference>
<dbReference type="PROSITE" id="PS50835">
    <property type="entry name" value="IG_LIKE"/>
    <property type="match status" value="2"/>
</dbReference>
<protein>
    <submittedName>
        <fullName evidence="4">CD4-2 molecule, tandem duplicate 2 precursor</fullName>
    </submittedName>
</protein>
<dbReference type="InterPro" id="IPR013783">
    <property type="entry name" value="Ig-like_fold"/>
</dbReference>
<evidence type="ECO:0000313" key="4">
    <source>
        <dbReference type="RefSeq" id="NP_001352989.1"/>
    </source>
</evidence>
<dbReference type="SUPFAM" id="SSF48726">
    <property type="entry name" value="Immunoglobulin"/>
    <property type="match status" value="5"/>
</dbReference>
<reference evidence="4" key="4">
    <citation type="journal article" date="2016" name="Dev. Comp. Immunol.">
        <title>Protective effect of a recombinant VHSV-G vaccine using poly(I:C) loaded nanoparticles as an adjuvant in zebrafish (Danio rerio) infection model.</title>
        <authorList>
            <person name="Kavaliauskis A."/>
            <person name="Arnemo M."/>
            <person name="Speth M."/>
            <person name="Lagos L."/>
            <person name="Rishovd A.L."/>
            <person name="Estepa A."/>
            <person name="Griffiths G."/>
            <person name="Gjoen T."/>
        </authorList>
    </citation>
    <scope>NUCLEOTIDE SEQUENCE</scope>
    <source>
        <strain evidence="4">Tuebingen</strain>
    </source>
</reference>
<dbReference type="GeneID" id="100334281"/>
<organism evidence="3 4">
    <name type="scientific">Danio rerio</name>
    <name type="common">Zebrafish</name>
    <name type="synonym">Brachydanio rerio</name>
    <dbReference type="NCBI Taxonomy" id="7955"/>
    <lineage>
        <taxon>Eukaryota</taxon>
        <taxon>Metazoa</taxon>
        <taxon>Chordata</taxon>
        <taxon>Craniata</taxon>
        <taxon>Vertebrata</taxon>
        <taxon>Euteleostomi</taxon>
        <taxon>Actinopterygii</taxon>
        <taxon>Neopterygii</taxon>
        <taxon>Teleostei</taxon>
        <taxon>Ostariophysi</taxon>
        <taxon>Cypriniformes</taxon>
        <taxon>Danionidae</taxon>
        <taxon>Danioninae</taxon>
        <taxon>Danio</taxon>
    </lineage>
</organism>
<reference evidence="4" key="11">
    <citation type="submission" date="2025-08" db="UniProtKB">
        <authorList>
            <consortium name="RefSeq"/>
        </authorList>
    </citation>
    <scope>IDENTIFICATION</scope>
    <source>
        <strain evidence="4">Tuebingen</strain>
    </source>
</reference>
<evidence type="ECO:0000313" key="3">
    <source>
        <dbReference type="Proteomes" id="UP000000437"/>
    </source>
</evidence>
<name>A0AB13A7G2_DANRE</name>
<reference evidence="4" key="8">
    <citation type="journal article" date="2018" name="PLoS ONE">
        <title>Cannabidiol effects on behaviour and immune gene expression in zebrafish (Danio rerio).</title>
        <authorList>
            <person name="Jensen H.M."/>
            <person name="Korbut R."/>
            <person name="Kania P.W."/>
            <person name="Buchmann K."/>
        </authorList>
    </citation>
    <scope>NUCLEOTIDE SEQUENCE</scope>
    <source>
        <strain evidence="4">Tuebingen</strain>
    </source>
</reference>
<reference evidence="4" key="9">
    <citation type="journal article" date="2018" name="PLoS ONE">
        <title>Association between adaptive immunity and neutrophil dynamics in zebrafish (Danio rerio) infected by a parasitic ciliate.</title>
        <authorList>
            <person name="Jorgensen L.V.G."/>
            <person name="Korbut R."/>
            <person name="Jeberg S."/>
            <person name="Kania P.W."/>
            <person name="Buchmann K."/>
        </authorList>
    </citation>
    <scope>NUCLEOTIDE SEQUENCE</scope>
    <source>
        <strain evidence="4">Tuebingen</strain>
    </source>
</reference>
<reference evidence="4" key="2">
    <citation type="journal article" date="2015" name="PLoS ONE">
        <title>First Demonstration of Antigen Induced Cytokine Expression by CD4-1+ Lymphocytes in a Poikilotherm: Studies in Zebrafish (Danio rerio).</title>
        <authorList>
            <person name="Yoon S."/>
            <person name="Mitra S."/>
            <person name="Wyse C."/>
            <person name="Alnabulsi A."/>
            <person name="Zou J."/>
            <person name="Weerdenburg E.M."/>
            <person name="van der Sar A.M."/>
            <person name="Wang D."/>
            <person name="Secombes C.J."/>
            <person name="Bird S."/>
        </authorList>
    </citation>
    <scope>NUCLEOTIDE SEQUENCE</scope>
    <source>
        <strain evidence="4">Tuebingen</strain>
    </source>
</reference>
<dbReference type="Gene3D" id="2.60.40.10">
    <property type="entry name" value="Immunoglobulins"/>
    <property type="match status" value="5"/>
</dbReference>
<evidence type="ECO:0000256" key="1">
    <source>
        <dbReference type="SAM" id="SignalP"/>
    </source>
</evidence>
<dbReference type="RefSeq" id="NP_001352989.1">
    <property type="nucleotide sequence ID" value="NM_001366060.1"/>
</dbReference>